<reference evidence="1 2" key="1">
    <citation type="journal article" date="2024" name="Fungal Genet. Biol.">
        <title>The porcine skin microbiome exhibits broad fungal antagonism.</title>
        <authorList>
            <person name="De La Cruz K.F."/>
            <person name="Townsend E.C."/>
            <person name="Alex Cheong J.Z."/>
            <person name="Salamzade R."/>
            <person name="Liu A."/>
            <person name="Sandstrom S."/>
            <person name="Davila E."/>
            <person name="Huang L."/>
            <person name="Xu K.H."/>
            <person name="Wu S.Y."/>
            <person name="Meudt J.J."/>
            <person name="Shanmuganayagam D."/>
            <person name="Gibson A.L.F."/>
            <person name="Kalan L.R."/>
        </authorList>
    </citation>
    <scope>NUCLEOTIDE SEQUENCE [LARGE SCALE GENOMIC DNA]</scope>
    <source>
        <strain evidence="1 2">LK2569</strain>
    </source>
</reference>
<evidence type="ECO:0000313" key="2">
    <source>
        <dbReference type="Proteomes" id="UP001558353"/>
    </source>
</evidence>
<dbReference type="Proteomes" id="UP001558353">
    <property type="component" value="Unassembled WGS sequence"/>
</dbReference>
<gene>
    <name evidence="1" type="ORF">VVR64_07690</name>
</gene>
<proteinExistence type="predicted"/>
<name>A0ABV3UUR3_9CORY</name>
<evidence type="ECO:0000313" key="1">
    <source>
        <dbReference type="EMBL" id="MEX3528943.1"/>
    </source>
</evidence>
<dbReference type="RefSeq" id="WP_368522558.1">
    <property type="nucleotide sequence ID" value="NZ_JAYWMA010000007.1"/>
</dbReference>
<comment type="caution">
    <text evidence="1">The sequence shown here is derived from an EMBL/GenBank/DDBJ whole genome shotgun (WGS) entry which is preliminary data.</text>
</comment>
<organism evidence="1 2">
    <name type="scientific">Corynebacterium xerosis</name>
    <dbReference type="NCBI Taxonomy" id="1725"/>
    <lineage>
        <taxon>Bacteria</taxon>
        <taxon>Bacillati</taxon>
        <taxon>Actinomycetota</taxon>
        <taxon>Actinomycetes</taxon>
        <taxon>Mycobacteriales</taxon>
        <taxon>Corynebacteriaceae</taxon>
        <taxon>Corynebacterium</taxon>
    </lineage>
</organism>
<keyword evidence="2" id="KW-1185">Reference proteome</keyword>
<protein>
    <submittedName>
        <fullName evidence="1">SHOCT domain-containing protein</fullName>
    </submittedName>
</protein>
<accession>A0ABV3UUR3</accession>
<sequence>MSSGSVEFDKLKKAIDSSPVLRREIEFAFSSLLTAANPTDRGLRFLFGGGAEWIIASAAWSAGVLTAPAGHNENGFDLGDLLDKSRNLWSVKASASDKAAQIRLRNFMGEGLGAVWNEPTLFVGPYLGGAVLIDPRGDDEMQEKTRHAKDALVLPGGVPKKYAKDHPAAHIAFDVEVNTGAANADPHTFIKSILDPAHFPHLAKPFLASEPRTANSNVDEIKKLVDLRDSGVLTEEQFTKAVDQLLS</sequence>
<dbReference type="EMBL" id="JAYWMA010000007">
    <property type="protein sequence ID" value="MEX3528943.1"/>
    <property type="molecule type" value="Genomic_DNA"/>
</dbReference>